<protein>
    <submittedName>
        <fullName evidence="1">Uncharacterized protein</fullName>
    </submittedName>
</protein>
<dbReference type="Pfam" id="PF19882">
    <property type="entry name" value="DUF6355"/>
    <property type="match status" value="1"/>
</dbReference>
<sequence>MAAVPGAAMAATPDGSAALLPACGWDPNPATNQAWYNHCTSDGSRVLIRVEVHAGRGSSYDKCVPPGQTYLGTLDVVRYAWYKGQTC</sequence>
<reference evidence="1" key="1">
    <citation type="journal article" date="2014" name="Int. J. Syst. Evol. Microbiol.">
        <title>Complete genome sequence of Corynebacterium casei LMG S-19264T (=DSM 44701T), isolated from a smear-ripened cheese.</title>
        <authorList>
            <consortium name="US DOE Joint Genome Institute (JGI-PGF)"/>
            <person name="Walter F."/>
            <person name="Albersmeier A."/>
            <person name="Kalinowski J."/>
            <person name="Ruckert C."/>
        </authorList>
    </citation>
    <scope>NUCLEOTIDE SEQUENCE</scope>
    <source>
        <strain evidence="1">CGMCC 4.5737</strain>
    </source>
</reference>
<proteinExistence type="predicted"/>
<dbReference type="RefSeq" id="WP_189060445.1">
    <property type="nucleotide sequence ID" value="NZ_BMMK01000024.1"/>
</dbReference>
<accession>A0A8J3CBI5</accession>
<gene>
    <name evidence="1" type="ORF">GCM10012275_45650</name>
</gene>
<evidence type="ECO:0000313" key="1">
    <source>
        <dbReference type="EMBL" id="GGM70076.1"/>
    </source>
</evidence>
<comment type="caution">
    <text evidence="1">The sequence shown here is derived from an EMBL/GenBank/DDBJ whole genome shotgun (WGS) entry which is preliminary data.</text>
</comment>
<reference evidence="1" key="2">
    <citation type="submission" date="2020-09" db="EMBL/GenBank/DDBJ databases">
        <authorList>
            <person name="Sun Q."/>
            <person name="Zhou Y."/>
        </authorList>
    </citation>
    <scope>NUCLEOTIDE SEQUENCE</scope>
    <source>
        <strain evidence="1">CGMCC 4.5737</strain>
    </source>
</reference>
<organism evidence="1 2">
    <name type="scientific">Longimycelium tulufanense</name>
    <dbReference type="NCBI Taxonomy" id="907463"/>
    <lineage>
        <taxon>Bacteria</taxon>
        <taxon>Bacillati</taxon>
        <taxon>Actinomycetota</taxon>
        <taxon>Actinomycetes</taxon>
        <taxon>Pseudonocardiales</taxon>
        <taxon>Pseudonocardiaceae</taxon>
        <taxon>Longimycelium</taxon>
    </lineage>
</organism>
<dbReference type="EMBL" id="BMMK01000024">
    <property type="protein sequence ID" value="GGM70076.1"/>
    <property type="molecule type" value="Genomic_DNA"/>
</dbReference>
<keyword evidence="2" id="KW-1185">Reference proteome</keyword>
<dbReference type="AlphaFoldDB" id="A0A8J3CBI5"/>
<dbReference type="InterPro" id="IPR045935">
    <property type="entry name" value="DUF6355"/>
</dbReference>
<dbReference type="Proteomes" id="UP000637578">
    <property type="component" value="Unassembled WGS sequence"/>
</dbReference>
<name>A0A8J3CBI5_9PSEU</name>
<evidence type="ECO:0000313" key="2">
    <source>
        <dbReference type="Proteomes" id="UP000637578"/>
    </source>
</evidence>